<gene>
    <name evidence="4" type="ORF">ACH407_13550</name>
</gene>
<dbReference type="InterPro" id="IPR036663">
    <property type="entry name" value="Fumarylacetoacetase_C_sf"/>
</dbReference>
<comment type="caution">
    <text evidence="4">The sequence shown here is derived from an EMBL/GenBank/DDBJ whole genome shotgun (WGS) entry which is preliminary data.</text>
</comment>
<evidence type="ECO:0000313" key="4">
    <source>
        <dbReference type="EMBL" id="MFI1714583.1"/>
    </source>
</evidence>
<name>A0ABW7U765_9ACTN</name>
<organism evidence="4 5">
    <name type="scientific">Streptomyces litmocidini</name>
    <dbReference type="NCBI Taxonomy" id="67318"/>
    <lineage>
        <taxon>Bacteria</taxon>
        <taxon>Bacillati</taxon>
        <taxon>Actinomycetota</taxon>
        <taxon>Actinomycetes</taxon>
        <taxon>Kitasatosporales</taxon>
        <taxon>Streptomycetaceae</taxon>
        <taxon>Streptomyces</taxon>
    </lineage>
</organism>
<accession>A0ABW7U765</accession>
<dbReference type="GO" id="GO:0016787">
    <property type="term" value="F:hydrolase activity"/>
    <property type="evidence" value="ECO:0007669"/>
    <property type="project" value="UniProtKB-KW"/>
</dbReference>
<keyword evidence="2" id="KW-0479">Metal-binding</keyword>
<keyword evidence="4" id="KW-0378">Hydrolase</keyword>
<dbReference type="Gene3D" id="3.90.850.10">
    <property type="entry name" value="Fumarylacetoacetase-like, C-terminal domain"/>
    <property type="match status" value="1"/>
</dbReference>
<dbReference type="RefSeq" id="WP_398709091.1">
    <property type="nucleotide sequence ID" value="NZ_JBIRUI010000005.1"/>
</dbReference>
<keyword evidence="5" id="KW-1185">Reference proteome</keyword>
<evidence type="ECO:0000313" key="5">
    <source>
        <dbReference type="Proteomes" id="UP001611339"/>
    </source>
</evidence>
<reference evidence="4 5" key="1">
    <citation type="submission" date="2024-10" db="EMBL/GenBank/DDBJ databases">
        <title>The Natural Products Discovery Center: Release of the First 8490 Sequenced Strains for Exploring Actinobacteria Biosynthetic Diversity.</title>
        <authorList>
            <person name="Kalkreuter E."/>
            <person name="Kautsar S.A."/>
            <person name="Yang D."/>
            <person name="Bader C.D."/>
            <person name="Teijaro C.N."/>
            <person name="Fluegel L."/>
            <person name="Davis C.M."/>
            <person name="Simpson J.R."/>
            <person name="Lauterbach L."/>
            <person name="Steele A.D."/>
            <person name="Gui C."/>
            <person name="Meng S."/>
            <person name="Li G."/>
            <person name="Viehrig K."/>
            <person name="Ye F."/>
            <person name="Su P."/>
            <person name="Kiefer A.F."/>
            <person name="Nichols A."/>
            <person name="Cepeda A.J."/>
            <person name="Yan W."/>
            <person name="Fan B."/>
            <person name="Jiang Y."/>
            <person name="Adhikari A."/>
            <person name="Zheng C.-J."/>
            <person name="Schuster L."/>
            <person name="Cowan T.M."/>
            <person name="Smanski M.J."/>
            <person name="Chevrette M.G."/>
            <person name="De Carvalho L.P.S."/>
            <person name="Shen B."/>
        </authorList>
    </citation>
    <scope>NUCLEOTIDE SEQUENCE [LARGE SCALE GENOMIC DNA]</scope>
    <source>
        <strain evidence="4 5">NPDC020602</strain>
    </source>
</reference>
<evidence type="ECO:0000259" key="3">
    <source>
        <dbReference type="Pfam" id="PF01557"/>
    </source>
</evidence>
<dbReference type="EMBL" id="JBIRUI010000005">
    <property type="protein sequence ID" value="MFI1714583.1"/>
    <property type="molecule type" value="Genomic_DNA"/>
</dbReference>
<sequence>MRLVTYRPPHTGDPTLTLAGVLHDGHVVNLNTLPLPTACLHRDRAFRSVEDVLASYALDTVREAWNNVLTDPETLDRHLAEHGVPADEVHFEPPVLRPGKVIGVGMNYRSFLAQLNEPTPEHPTVFHKTASALRGHRQAVHVPSNTDQPVPEGELAVIIGERAHQVSPDEALSYVAGYSCANDISARDLEFRTSQWTSGKMLATFGPLGPALVTSDEIGDVGDLAVRTYLNGDVIQDGNTADMTFGVAEIISRLSWLTPLEVGDVVLTGTPSDLGELSPPVFLTAGDTIEVEVEGIGRLTNTVVAPHLSPRA</sequence>
<evidence type="ECO:0000256" key="2">
    <source>
        <dbReference type="ARBA" id="ARBA00022723"/>
    </source>
</evidence>
<dbReference type="InterPro" id="IPR051121">
    <property type="entry name" value="FAH"/>
</dbReference>
<dbReference type="Proteomes" id="UP001611339">
    <property type="component" value="Unassembled WGS sequence"/>
</dbReference>
<dbReference type="PANTHER" id="PTHR42796">
    <property type="entry name" value="FUMARYLACETOACETATE HYDROLASE DOMAIN-CONTAINING PROTEIN 2A-RELATED"/>
    <property type="match status" value="1"/>
</dbReference>
<dbReference type="InterPro" id="IPR011234">
    <property type="entry name" value="Fumarylacetoacetase-like_C"/>
</dbReference>
<feature type="domain" description="Fumarylacetoacetase-like C-terminal" evidence="3">
    <location>
        <begin position="100"/>
        <end position="304"/>
    </location>
</feature>
<dbReference type="Pfam" id="PF01557">
    <property type="entry name" value="FAA_hydrolase"/>
    <property type="match status" value="1"/>
</dbReference>
<proteinExistence type="inferred from homology"/>
<dbReference type="PANTHER" id="PTHR42796:SF4">
    <property type="entry name" value="FUMARYLACETOACETATE HYDROLASE DOMAIN-CONTAINING PROTEIN 2A"/>
    <property type="match status" value="1"/>
</dbReference>
<dbReference type="SUPFAM" id="SSF56529">
    <property type="entry name" value="FAH"/>
    <property type="match status" value="1"/>
</dbReference>
<protein>
    <submittedName>
        <fullName evidence="4">Fumarylacetoacetate hydrolase family protein</fullName>
    </submittedName>
</protein>
<evidence type="ECO:0000256" key="1">
    <source>
        <dbReference type="ARBA" id="ARBA00010211"/>
    </source>
</evidence>
<comment type="similarity">
    <text evidence="1">Belongs to the FAH family.</text>
</comment>